<reference evidence="1" key="1">
    <citation type="journal article" date="2012" name="Nat. Biotechnol.">
        <title>Reference genome sequence of the model plant Setaria.</title>
        <authorList>
            <person name="Bennetzen J.L."/>
            <person name="Schmutz J."/>
            <person name="Wang H."/>
            <person name="Percifield R."/>
            <person name="Hawkins J."/>
            <person name="Pontaroli A.C."/>
            <person name="Estep M."/>
            <person name="Feng L."/>
            <person name="Vaughn J.N."/>
            <person name="Grimwood J."/>
            <person name="Jenkins J."/>
            <person name="Barry K."/>
            <person name="Lindquist E."/>
            <person name="Hellsten U."/>
            <person name="Deshpande S."/>
            <person name="Wang X."/>
            <person name="Wu X."/>
            <person name="Mitros T."/>
            <person name="Triplett J."/>
            <person name="Yang X."/>
            <person name="Ye C.Y."/>
            <person name="Mauro-Herrera M."/>
            <person name="Wang L."/>
            <person name="Li P."/>
            <person name="Sharma M."/>
            <person name="Sharma R."/>
            <person name="Ronald P.C."/>
            <person name="Panaud O."/>
            <person name="Kellogg E.A."/>
            <person name="Brutnell T.P."/>
            <person name="Doust A.N."/>
            <person name="Tuskan G.A."/>
            <person name="Rokhsar D."/>
            <person name="Devos K.M."/>
        </authorList>
    </citation>
    <scope>NUCLEOTIDE SEQUENCE [LARGE SCALE GENOMIC DNA]</scope>
    <source>
        <strain evidence="1">Yugu1</strain>
    </source>
</reference>
<protein>
    <submittedName>
        <fullName evidence="1">Uncharacterized protein</fullName>
    </submittedName>
</protein>
<dbReference type="EMBL" id="CM003530">
    <property type="protein sequence ID" value="RCV17237.1"/>
    <property type="molecule type" value="Genomic_DNA"/>
</dbReference>
<organism evidence="1">
    <name type="scientific">Setaria italica</name>
    <name type="common">Foxtail millet</name>
    <name type="synonym">Panicum italicum</name>
    <dbReference type="NCBI Taxonomy" id="4555"/>
    <lineage>
        <taxon>Eukaryota</taxon>
        <taxon>Viridiplantae</taxon>
        <taxon>Streptophyta</taxon>
        <taxon>Embryophyta</taxon>
        <taxon>Tracheophyta</taxon>
        <taxon>Spermatophyta</taxon>
        <taxon>Magnoliopsida</taxon>
        <taxon>Liliopsida</taxon>
        <taxon>Poales</taxon>
        <taxon>Poaceae</taxon>
        <taxon>PACMAD clade</taxon>
        <taxon>Panicoideae</taxon>
        <taxon>Panicodae</taxon>
        <taxon>Paniceae</taxon>
        <taxon>Cenchrinae</taxon>
        <taxon>Setaria</taxon>
    </lineage>
</organism>
<name>A0A368QGX7_SETIT</name>
<gene>
    <name evidence="1" type="ORF">SETIT_3G203800v2</name>
</gene>
<reference evidence="1" key="2">
    <citation type="submission" date="2015-07" db="EMBL/GenBank/DDBJ databases">
        <authorList>
            <person name="Noorani M."/>
        </authorList>
    </citation>
    <scope>NUCLEOTIDE SEQUENCE</scope>
    <source>
        <strain evidence="1">Yugu1</strain>
    </source>
</reference>
<dbReference type="AlphaFoldDB" id="A0A368QGX7"/>
<accession>A0A368QGX7</accession>
<proteinExistence type="predicted"/>
<sequence length="30" mass="3551">MHKVSIYIAKVMKKKADKDYIMAAYGFEDR</sequence>
<evidence type="ECO:0000313" key="1">
    <source>
        <dbReference type="EMBL" id="RCV17237.1"/>
    </source>
</evidence>